<evidence type="ECO:0000256" key="1">
    <source>
        <dbReference type="SAM" id="MobiDB-lite"/>
    </source>
</evidence>
<dbReference type="HOGENOM" id="CLU_508076_0_0_1"/>
<evidence type="ECO:0000313" key="3">
    <source>
        <dbReference type="EMBL" id="EWC44450.1"/>
    </source>
</evidence>
<accession>W7I6L8</accession>
<evidence type="ECO:0000313" key="4">
    <source>
        <dbReference type="Proteomes" id="UP000024837"/>
    </source>
</evidence>
<gene>
    <name evidence="3" type="ORF">DRE_06818</name>
</gene>
<organism evidence="3 4">
    <name type="scientific">Drechslerella stenobrocha 248</name>
    <dbReference type="NCBI Taxonomy" id="1043628"/>
    <lineage>
        <taxon>Eukaryota</taxon>
        <taxon>Fungi</taxon>
        <taxon>Dikarya</taxon>
        <taxon>Ascomycota</taxon>
        <taxon>Pezizomycotina</taxon>
        <taxon>Orbiliomycetes</taxon>
        <taxon>Orbiliales</taxon>
        <taxon>Orbiliaceae</taxon>
        <taxon>Drechslerella</taxon>
    </lineage>
</organism>
<feature type="region of interest" description="Disordered" evidence="1">
    <location>
        <begin position="255"/>
        <end position="276"/>
    </location>
</feature>
<keyword evidence="2" id="KW-0732">Signal</keyword>
<dbReference type="AlphaFoldDB" id="W7I6L8"/>
<dbReference type="EMBL" id="KI966442">
    <property type="protein sequence ID" value="EWC44450.1"/>
    <property type="molecule type" value="Genomic_DNA"/>
</dbReference>
<evidence type="ECO:0000256" key="2">
    <source>
        <dbReference type="SAM" id="SignalP"/>
    </source>
</evidence>
<dbReference type="Proteomes" id="UP000024837">
    <property type="component" value="Unassembled WGS sequence"/>
</dbReference>
<feature type="chain" id="PRO_5004895719" evidence="2">
    <location>
        <begin position="32"/>
        <end position="536"/>
    </location>
</feature>
<feature type="signal peptide" evidence="2">
    <location>
        <begin position="1"/>
        <end position="31"/>
    </location>
</feature>
<protein>
    <submittedName>
        <fullName evidence="3">Uncharacterized protein</fullName>
    </submittedName>
</protein>
<name>W7I6L8_9PEZI</name>
<keyword evidence="4" id="KW-1185">Reference proteome</keyword>
<reference evidence="3 4" key="1">
    <citation type="submission" date="2013-05" db="EMBL/GenBank/DDBJ databases">
        <title>Drechslerella stenobrocha genome reveals carnivorous origination and mechanical trapping mechanism of predatory fungi.</title>
        <authorList>
            <person name="Liu X."/>
            <person name="Zhang W."/>
            <person name="Liu K."/>
        </authorList>
    </citation>
    <scope>NUCLEOTIDE SEQUENCE [LARGE SCALE GENOMIC DNA]</scope>
    <source>
        <strain evidence="3 4">248</strain>
    </source>
</reference>
<sequence>MSVPAAGGISRVLRLLAALAIMMQSVPTASSYDTMMLWSHARQVRAKHIGSLQTDRVVGKCYKLPWKGEIEDIDPPQSNKKGPLDALGIWNYGPNNIAPIIAIYRSPGCHETNVPSAVIVLDQNDLDGYHVIDLSKLPIKLDHLNSRGMQATDWEGIQIRLPLGLSLEDLQSSVLLYDDATRGFVGPFKGAITKVALKNVPSDASRWRKRLGLANAADAVLEQGLPDGTTDEWDRVYRSRRDGYAAMGVPVRNSQFASVRRRQGSQSGRSTTPDPHADLVIPWGGPNMKFDPPVDLQLNSRVDEWENVGLQRQQQQTTGNMMQTNNMMFAQNIANLGSNSGMQTLPFVSNPYTQPMGQNIWGNVATNPQILQMATNRQMATDPYMFMNPYMASSPYMGISQHTGNQYTTTNPNMATNPYMTTGKNMAMKPYIMNPYTVVNPNVGTNQNMDTNQNAGTNPNVGTDPNIDTNSKTGANPGNQDRSSTYNSLNDLFNPEVNQQINAPDTKEALPVKQETQSTDDIVAEILRLRRGGTDR</sequence>
<feature type="region of interest" description="Disordered" evidence="1">
    <location>
        <begin position="443"/>
        <end position="488"/>
    </location>
</feature>
<proteinExistence type="predicted"/>